<gene>
    <name evidence="6" type="ORF">V0288_03760</name>
</gene>
<dbReference type="RefSeq" id="WP_332863681.1">
    <property type="nucleotide sequence ID" value="NZ_JBAFSM010000004.1"/>
</dbReference>
<evidence type="ECO:0000256" key="2">
    <source>
        <dbReference type="ARBA" id="ARBA00022692"/>
    </source>
</evidence>
<evidence type="ECO:0000256" key="5">
    <source>
        <dbReference type="SAM" id="Phobius"/>
    </source>
</evidence>
<evidence type="ECO:0000256" key="4">
    <source>
        <dbReference type="ARBA" id="ARBA00023136"/>
    </source>
</evidence>
<keyword evidence="3 5" id="KW-1133">Transmembrane helix</keyword>
<dbReference type="Pfam" id="PF02659">
    <property type="entry name" value="Mntp"/>
    <property type="match status" value="1"/>
</dbReference>
<keyword evidence="4 5" id="KW-0472">Membrane</keyword>
<dbReference type="PANTHER" id="PTHR35529">
    <property type="entry name" value="MANGANESE EFFLUX PUMP MNTP-RELATED"/>
    <property type="match status" value="1"/>
</dbReference>
<name>A0AAW9QM53_9CHRO</name>
<dbReference type="EMBL" id="JBAFSM010000004">
    <property type="protein sequence ID" value="MEG3436225.1"/>
    <property type="molecule type" value="Genomic_DNA"/>
</dbReference>
<evidence type="ECO:0000256" key="3">
    <source>
        <dbReference type="ARBA" id="ARBA00022989"/>
    </source>
</evidence>
<dbReference type="PANTHER" id="PTHR35529:SF1">
    <property type="entry name" value="MANGANESE EFFLUX PUMP MNTP-RELATED"/>
    <property type="match status" value="1"/>
</dbReference>
<dbReference type="Proteomes" id="UP001328733">
    <property type="component" value="Unassembled WGS sequence"/>
</dbReference>
<accession>A0AAW9QM53</accession>
<feature type="transmembrane region" description="Helical" evidence="5">
    <location>
        <begin position="107"/>
        <end position="127"/>
    </location>
</feature>
<evidence type="ECO:0000256" key="1">
    <source>
        <dbReference type="ARBA" id="ARBA00022475"/>
    </source>
</evidence>
<sequence>MFIEVLLFSLVLSIDSFSAAVALGFRHFSPRRALFFALSSGFSEGIATALGFLLGNISRNLIIDYDHWVAFFLLVLVGGHMCYQAYLEMKSKKHEEDDIKVHGWLKILFVSTVTSIDSLGVGVSLGIVNKPIVTYSLAIGIGAFISTYVGLFLAKRISGRFGSQVELFGGAVLIVLGIKMLSI</sequence>
<protein>
    <submittedName>
        <fullName evidence="6">Manganese efflux pump</fullName>
    </submittedName>
</protein>
<feature type="transmembrane region" description="Helical" evidence="5">
    <location>
        <begin position="67"/>
        <end position="86"/>
    </location>
</feature>
<feature type="transmembrane region" description="Helical" evidence="5">
    <location>
        <begin position="6"/>
        <end position="26"/>
    </location>
</feature>
<dbReference type="AlphaFoldDB" id="A0AAW9QM53"/>
<dbReference type="InterPro" id="IPR003810">
    <property type="entry name" value="Mntp/YtaF"/>
</dbReference>
<feature type="transmembrane region" description="Helical" evidence="5">
    <location>
        <begin position="165"/>
        <end position="182"/>
    </location>
</feature>
<keyword evidence="1" id="KW-1003">Cell membrane</keyword>
<keyword evidence="2 5" id="KW-0812">Transmembrane</keyword>
<evidence type="ECO:0000313" key="6">
    <source>
        <dbReference type="EMBL" id="MEG3436225.1"/>
    </source>
</evidence>
<reference evidence="6 7" key="1">
    <citation type="submission" date="2024-01" db="EMBL/GenBank/DDBJ databases">
        <title>Genomic insights into the taxonomy and metabolism of the cyanobacterium Pannus brasiliensis CCIBt3594.</title>
        <authorList>
            <person name="Machado M."/>
            <person name="Botero N.B."/>
            <person name="Andreote A.P.D."/>
            <person name="Feitosa A.M.T."/>
            <person name="Popin R."/>
            <person name="Sivonen K."/>
            <person name="Fiore M.F."/>
        </authorList>
    </citation>
    <scope>NUCLEOTIDE SEQUENCE [LARGE SCALE GENOMIC DNA]</scope>
    <source>
        <strain evidence="6 7">CCIBt3594</strain>
    </source>
</reference>
<proteinExistence type="predicted"/>
<feature type="transmembrane region" description="Helical" evidence="5">
    <location>
        <begin position="133"/>
        <end position="153"/>
    </location>
</feature>
<comment type="caution">
    <text evidence="6">The sequence shown here is derived from an EMBL/GenBank/DDBJ whole genome shotgun (WGS) entry which is preliminary data.</text>
</comment>
<evidence type="ECO:0000313" key="7">
    <source>
        <dbReference type="Proteomes" id="UP001328733"/>
    </source>
</evidence>
<feature type="transmembrane region" description="Helical" evidence="5">
    <location>
        <begin position="33"/>
        <end position="55"/>
    </location>
</feature>
<organism evidence="6 7">
    <name type="scientific">Pannus brasiliensis CCIBt3594</name>
    <dbReference type="NCBI Taxonomy" id="1427578"/>
    <lineage>
        <taxon>Bacteria</taxon>
        <taxon>Bacillati</taxon>
        <taxon>Cyanobacteriota</taxon>
        <taxon>Cyanophyceae</taxon>
        <taxon>Oscillatoriophycideae</taxon>
        <taxon>Chroococcales</taxon>
        <taxon>Microcystaceae</taxon>
        <taxon>Pannus</taxon>
    </lineage>
</organism>
<keyword evidence="7" id="KW-1185">Reference proteome</keyword>